<evidence type="ECO:0000259" key="4">
    <source>
        <dbReference type="Pfam" id="PF00150"/>
    </source>
</evidence>
<comment type="similarity">
    <text evidence="3">Belongs to the glycosyl hydrolase 5 (cellulase A) family.</text>
</comment>
<dbReference type="EMBL" id="FRAA01000001">
    <property type="protein sequence ID" value="SHJ57131.1"/>
    <property type="molecule type" value="Genomic_DNA"/>
</dbReference>
<organism evidence="7 8">
    <name type="scientific">Reichenbachiella agariperforans</name>
    <dbReference type="NCBI Taxonomy" id="156994"/>
    <lineage>
        <taxon>Bacteria</taxon>
        <taxon>Pseudomonadati</taxon>
        <taxon>Bacteroidota</taxon>
        <taxon>Cytophagia</taxon>
        <taxon>Cytophagales</taxon>
        <taxon>Reichenbachiellaceae</taxon>
        <taxon>Reichenbachiella</taxon>
    </lineage>
</organism>
<dbReference type="SUPFAM" id="SSF50370">
    <property type="entry name" value="Ricin B-like lectins"/>
    <property type="match status" value="1"/>
</dbReference>
<dbReference type="Gene3D" id="3.20.20.80">
    <property type="entry name" value="Glycosidases"/>
    <property type="match status" value="1"/>
</dbReference>
<dbReference type="InterPro" id="IPR035992">
    <property type="entry name" value="Ricin_B-like_lectins"/>
</dbReference>
<feature type="domain" description="Glycoside hydrolase family 5" evidence="4">
    <location>
        <begin position="84"/>
        <end position="311"/>
    </location>
</feature>
<keyword evidence="1 3" id="KW-0378">Hydrolase</keyword>
<dbReference type="Pfam" id="PF14200">
    <property type="entry name" value="RicinB_lectin_2"/>
    <property type="match status" value="1"/>
</dbReference>
<dbReference type="InterPro" id="IPR017853">
    <property type="entry name" value="GH"/>
</dbReference>
<dbReference type="GO" id="GO:0000272">
    <property type="term" value="P:polysaccharide catabolic process"/>
    <property type="evidence" value="ECO:0007669"/>
    <property type="project" value="InterPro"/>
</dbReference>
<dbReference type="PROSITE" id="PS00659">
    <property type="entry name" value="GLYCOSYL_HYDROL_F5"/>
    <property type="match status" value="1"/>
</dbReference>
<keyword evidence="2 3" id="KW-0326">Glycosidase</keyword>
<reference evidence="8" key="1">
    <citation type="submission" date="2016-11" db="EMBL/GenBank/DDBJ databases">
        <authorList>
            <person name="Varghese N."/>
            <person name="Submissions S."/>
        </authorList>
    </citation>
    <scope>NUCLEOTIDE SEQUENCE [LARGE SCALE GENOMIC DNA]</scope>
    <source>
        <strain evidence="8">DSM 26134</strain>
    </source>
</reference>
<protein>
    <submittedName>
        <fullName evidence="7">Por secretion system C-terminal sorting domain-containing protein</fullName>
    </submittedName>
</protein>
<dbReference type="InterPro" id="IPR001547">
    <property type="entry name" value="Glyco_hydro_5"/>
</dbReference>
<evidence type="ECO:0000259" key="5">
    <source>
        <dbReference type="Pfam" id="PF14200"/>
    </source>
</evidence>
<dbReference type="InterPro" id="IPR000772">
    <property type="entry name" value="Ricin_B_lectin"/>
</dbReference>
<dbReference type="InterPro" id="IPR026444">
    <property type="entry name" value="Secre_tail"/>
</dbReference>
<accession>A0A1M6KDW3</accession>
<gene>
    <name evidence="7" type="ORF">SAMN04488028_101540</name>
</gene>
<dbReference type="InterPro" id="IPR018087">
    <property type="entry name" value="Glyco_hydro_5_CS"/>
</dbReference>
<proteinExistence type="inferred from homology"/>
<feature type="domain" description="Ricin B lectin" evidence="5">
    <location>
        <begin position="411"/>
        <end position="492"/>
    </location>
</feature>
<dbReference type="CDD" id="cd00161">
    <property type="entry name" value="beta-trefoil_Ricin-like"/>
    <property type="match status" value="1"/>
</dbReference>
<dbReference type="AlphaFoldDB" id="A0A1M6KDW3"/>
<evidence type="ECO:0000256" key="1">
    <source>
        <dbReference type="ARBA" id="ARBA00022801"/>
    </source>
</evidence>
<evidence type="ECO:0000313" key="8">
    <source>
        <dbReference type="Proteomes" id="UP000184474"/>
    </source>
</evidence>
<dbReference type="Pfam" id="PF18962">
    <property type="entry name" value="Por_Secre_tail"/>
    <property type="match status" value="1"/>
</dbReference>
<dbReference type="GO" id="GO:0004553">
    <property type="term" value="F:hydrolase activity, hydrolyzing O-glycosyl compounds"/>
    <property type="evidence" value="ECO:0007669"/>
    <property type="project" value="InterPro"/>
</dbReference>
<dbReference type="STRING" id="156994.SAMN04488028_101540"/>
<sequence length="647" mass="71367">MKNVRLLLFILMIGLLPSVLKAWPGMPLPPLHVDGRNLVDNCGNNVSLHGVAITPSPWFNGCQYGSSSQYCTWDNYDVQGCLNYNNAVMDRLTDTSDGWYLNYIRLHLDPYWTNTPGAPIPENDISRFDFNRLVTYTDQVIVPLINHAAQRGLYVVLRPPGVCPEHIAVGDAYHNYLIQVWTYLSQHPALKNADHVMFELANEPVQILGTNGNWGSTGNEHFAALKNFFQPIVNLIRNNGANNMLWIPGTGWQSHYQGYVNYPITGGDIGYAVHIYPGYWGGVRNYSDFQAGWDTNVKPIADIAPIIVTETDWAPAGYGTFGTATTGTAGGNGFGANLNNILYNSGNVSWNVLAPDNLLDHGDPNGATAYGGDWQACAAPVKHWFREFGENNYMLPQSCSNPNPNPVALVNNGIYEIEFSNDANLVLDLQYGDDSNGAVLRPFGRNGAIAQQWIAIDAGNGNWRFISAASSSDRCVDLASASTSNGTDIRLWDNYGNTAQAWTVQDAGNGYYRILSSIDNNKGWDVPNCVMDGSESMQLWDHYGTGCQLFKFNYLGSSARRIDQQTESLQKSLSVYPNPTINGNLNISLGTEEDFDLKIFSIDGKQILVERLAGAMTHQLQTNLPKGIYILKVSGQGFEDSQRIVVQ</sequence>
<dbReference type="NCBIfam" id="TIGR04183">
    <property type="entry name" value="Por_Secre_tail"/>
    <property type="match status" value="1"/>
</dbReference>
<evidence type="ECO:0000259" key="6">
    <source>
        <dbReference type="Pfam" id="PF18962"/>
    </source>
</evidence>
<dbReference type="SUPFAM" id="SSF51445">
    <property type="entry name" value="(Trans)glycosidases"/>
    <property type="match status" value="1"/>
</dbReference>
<dbReference type="Pfam" id="PF00150">
    <property type="entry name" value="Cellulase"/>
    <property type="match status" value="1"/>
</dbReference>
<evidence type="ECO:0000256" key="3">
    <source>
        <dbReference type="RuleBase" id="RU361153"/>
    </source>
</evidence>
<dbReference type="PROSITE" id="PS50231">
    <property type="entry name" value="RICIN_B_LECTIN"/>
    <property type="match status" value="1"/>
</dbReference>
<feature type="domain" description="Secretion system C-terminal sorting" evidence="6">
    <location>
        <begin position="575"/>
        <end position="646"/>
    </location>
</feature>
<evidence type="ECO:0000313" key="7">
    <source>
        <dbReference type="EMBL" id="SHJ57131.1"/>
    </source>
</evidence>
<keyword evidence="8" id="KW-1185">Reference proteome</keyword>
<name>A0A1M6KDW3_REIAG</name>
<evidence type="ECO:0000256" key="2">
    <source>
        <dbReference type="ARBA" id="ARBA00023295"/>
    </source>
</evidence>
<dbReference type="Gene3D" id="2.80.10.50">
    <property type="match status" value="2"/>
</dbReference>
<dbReference type="RefSeq" id="WP_073119179.1">
    <property type="nucleotide sequence ID" value="NZ_FRAA01000001.1"/>
</dbReference>
<dbReference type="Proteomes" id="UP000184474">
    <property type="component" value="Unassembled WGS sequence"/>
</dbReference>